<dbReference type="InterPro" id="IPR017896">
    <property type="entry name" value="4Fe4S_Fe-S-bd"/>
</dbReference>
<gene>
    <name evidence="7" type="ORF">ENW48_02910</name>
</gene>
<reference evidence="7" key="1">
    <citation type="journal article" date="2020" name="mSystems">
        <title>Genome- and Community-Level Interaction Insights into Carbon Utilization and Element Cycling Functions of Hydrothermarchaeota in Hydrothermal Sediment.</title>
        <authorList>
            <person name="Zhou Z."/>
            <person name="Liu Y."/>
            <person name="Xu W."/>
            <person name="Pan J."/>
            <person name="Luo Z.H."/>
            <person name="Li M."/>
        </authorList>
    </citation>
    <scope>NUCLEOTIDE SEQUENCE [LARGE SCALE GENOMIC DNA]</scope>
    <source>
        <strain evidence="7">SpSt-853</strain>
    </source>
</reference>
<evidence type="ECO:0000256" key="4">
    <source>
        <dbReference type="ARBA" id="ARBA00023004"/>
    </source>
</evidence>
<dbReference type="GO" id="GO:0051539">
    <property type="term" value="F:4 iron, 4 sulfur cluster binding"/>
    <property type="evidence" value="ECO:0007669"/>
    <property type="project" value="UniProtKB-KW"/>
</dbReference>
<keyword evidence="4" id="KW-0408">Iron</keyword>
<dbReference type="InterPro" id="IPR051460">
    <property type="entry name" value="HdrC_iron-sulfur_subunit"/>
</dbReference>
<dbReference type="PROSITE" id="PS00198">
    <property type="entry name" value="4FE4S_FER_1"/>
    <property type="match status" value="1"/>
</dbReference>
<evidence type="ECO:0000256" key="1">
    <source>
        <dbReference type="ARBA" id="ARBA00022485"/>
    </source>
</evidence>
<dbReference type="InterPro" id="IPR009051">
    <property type="entry name" value="Helical_ferredxn"/>
</dbReference>
<dbReference type="Gene3D" id="1.10.1060.10">
    <property type="entry name" value="Alpha-helical ferredoxin"/>
    <property type="match status" value="1"/>
</dbReference>
<evidence type="ECO:0000313" key="7">
    <source>
        <dbReference type="EMBL" id="HGZ11152.1"/>
    </source>
</evidence>
<name>A0A7C5ALM9_9BACT</name>
<dbReference type="GO" id="GO:0046872">
    <property type="term" value="F:metal ion binding"/>
    <property type="evidence" value="ECO:0007669"/>
    <property type="project" value="UniProtKB-KW"/>
</dbReference>
<protein>
    <submittedName>
        <fullName evidence="7">Heterodisulfide reductase</fullName>
    </submittedName>
</protein>
<evidence type="ECO:0000256" key="3">
    <source>
        <dbReference type="ARBA" id="ARBA00023002"/>
    </source>
</evidence>
<keyword evidence="2" id="KW-0479">Metal-binding</keyword>
<dbReference type="PANTHER" id="PTHR43255:SF1">
    <property type="entry name" value="IRON-SULFUR-BINDING OXIDOREDUCTASE FADF-RELATED"/>
    <property type="match status" value="1"/>
</dbReference>
<organism evidence="7">
    <name type="scientific">Desulfobacca acetoxidans</name>
    <dbReference type="NCBI Taxonomy" id="60893"/>
    <lineage>
        <taxon>Bacteria</taxon>
        <taxon>Pseudomonadati</taxon>
        <taxon>Thermodesulfobacteriota</taxon>
        <taxon>Desulfobaccia</taxon>
        <taxon>Desulfobaccales</taxon>
        <taxon>Desulfobaccaceae</taxon>
        <taxon>Desulfobacca</taxon>
    </lineage>
</organism>
<dbReference type="EMBL" id="DTKJ01000018">
    <property type="protein sequence ID" value="HGZ11152.1"/>
    <property type="molecule type" value="Genomic_DNA"/>
</dbReference>
<proteinExistence type="predicted"/>
<feature type="domain" description="4Fe-4S ferredoxin-type" evidence="6">
    <location>
        <begin position="20"/>
        <end position="81"/>
    </location>
</feature>
<dbReference type="GO" id="GO:0005886">
    <property type="term" value="C:plasma membrane"/>
    <property type="evidence" value="ECO:0007669"/>
    <property type="project" value="TreeGrafter"/>
</dbReference>
<dbReference type="AlphaFoldDB" id="A0A7C5ALM9"/>
<accession>A0A7C5ALM9</accession>
<dbReference type="SUPFAM" id="SSF46548">
    <property type="entry name" value="alpha-helical ferredoxin"/>
    <property type="match status" value="1"/>
</dbReference>
<sequence length="191" mass="21458">MDLVEPDFSLAEQLGATTTVSACYQCRKCSSGCPLTFAMDLLPDRVIRLSLLGQADTVLSCRTIWVCSSCETCTTRCPNNIDIAGVMDWLKEEALRRGYASPQPEVTRFHRTFLQTVRLSGGRLSEPLLLALYQLKNLNALEKIRSGAWGEEVRLAWELARRGRLRLRLPRPLKGSREVKALFLQSERGEG</sequence>
<keyword evidence="3" id="KW-0560">Oxidoreductase</keyword>
<comment type="caution">
    <text evidence="7">The sequence shown here is derived from an EMBL/GenBank/DDBJ whole genome shotgun (WGS) entry which is preliminary data.</text>
</comment>
<dbReference type="PANTHER" id="PTHR43255">
    <property type="entry name" value="IRON-SULFUR-BINDING OXIDOREDUCTASE FADF-RELATED-RELATED"/>
    <property type="match status" value="1"/>
</dbReference>
<keyword evidence="5" id="KW-0411">Iron-sulfur</keyword>
<dbReference type="InterPro" id="IPR017900">
    <property type="entry name" value="4Fe4S_Fe_S_CS"/>
</dbReference>
<keyword evidence="1" id="KW-0004">4Fe-4S</keyword>
<evidence type="ECO:0000256" key="5">
    <source>
        <dbReference type="ARBA" id="ARBA00023014"/>
    </source>
</evidence>
<dbReference type="GO" id="GO:0016491">
    <property type="term" value="F:oxidoreductase activity"/>
    <property type="evidence" value="ECO:0007669"/>
    <property type="project" value="UniProtKB-KW"/>
</dbReference>
<evidence type="ECO:0000256" key="2">
    <source>
        <dbReference type="ARBA" id="ARBA00022723"/>
    </source>
</evidence>
<evidence type="ECO:0000259" key="6">
    <source>
        <dbReference type="Pfam" id="PF13183"/>
    </source>
</evidence>
<dbReference type="Pfam" id="PF13183">
    <property type="entry name" value="Fer4_8"/>
    <property type="match status" value="1"/>
</dbReference>